<reference evidence="1" key="1">
    <citation type="submission" date="2022-04" db="EMBL/GenBank/DDBJ databases">
        <title>Genome of the entomopathogenic fungus Entomophthora muscae.</title>
        <authorList>
            <person name="Elya C."/>
            <person name="Lovett B.R."/>
            <person name="Lee E."/>
            <person name="Macias A.M."/>
            <person name="Hajek A.E."/>
            <person name="De Bivort B.L."/>
            <person name="Kasson M.T."/>
            <person name="De Fine Licht H.H."/>
            <person name="Stajich J.E."/>
        </authorList>
    </citation>
    <scope>NUCLEOTIDE SEQUENCE</scope>
    <source>
        <strain evidence="1">Berkeley</strain>
    </source>
</reference>
<comment type="caution">
    <text evidence="1">The sequence shown here is derived from an EMBL/GenBank/DDBJ whole genome shotgun (WGS) entry which is preliminary data.</text>
</comment>
<proteinExistence type="predicted"/>
<dbReference type="Proteomes" id="UP001165960">
    <property type="component" value="Unassembled WGS sequence"/>
</dbReference>
<evidence type="ECO:0000313" key="1">
    <source>
        <dbReference type="EMBL" id="KAJ9050830.1"/>
    </source>
</evidence>
<evidence type="ECO:0000313" key="2">
    <source>
        <dbReference type="Proteomes" id="UP001165960"/>
    </source>
</evidence>
<organism evidence="1 2">
    <name type="scientific">Entomophthora muscae</name>
    <dbReference type="NCBI Taxonomy" id="34485"/>
    <lineage>
        <taxon>Eukaryota</taxon>
        <taxon>Fungi</taxon>
        <taxon>Fungi incertae sedis</taxon>
        <taxon>Zoopagomycota</taxon>
        <taxon>Entomophthoromycotina</taxon>
        <taxon>Entomophthoromycetes</taxon>
        <taxon>Entomophthorales</taxon>
        <taxon>Entomophthoraceae</taxon>
        <taxon>Entomophthora</taxon>
    </lineage>
</organism>
<dbReference type="EMBL" id="QTSX02007135">
    <property type="protein sequence ID" value="KAJ9050830.1"/>
    <property type="molecule type" value="Genomic_DNA"/>
</dbReference>
<gene>
    <name evidence="1" type="primary">HOF1_1</name>
    <name evidence="1" type="ORF">DSO57_1010624</name>
</gene>
<protein>
    <submittedName>
        <fullName evidence="1">Formin-binding protein</fullName>
    </submittedName>
</protein>
<name>A0ACC2RLK9_9FUNG</name>
<accession>A0ACC2RLK9</accession>
<keyword evidence="2" id="KW-1185">Reference proteome</keyword>
<sequence>MLTSKQVKESSLKSKTALEASFPTREKDAKRKRRLLKKSSKSKSLKHANLLKIKEKYLTEKSKISGFENSVSNNGSKDFEKAQVRQYKMKELEQEYTRLSGELEEATRIWQHDWRVSCRLFQELEEERIEFIKKICWDFSNIIASVCLKDDESCERIRTALQNITVEHEIQSFIDERGTGYDPDYEMDGSPIYEIPALDSPLGTQGGSSFHISSPAMFIKKAFHRPHSFTSNGSLFGSGSASSVKNKAPPKQGSTMTSKTSHEEEEHPAPKVMYDQNYSNHSNPMLEGDSKASLTSFYDEVEAESKRIMGQRLPSSAKVDTDNNTFDSPSSLHRPDPPSPSPAAAPTAAAPTGRPLFFVRVIYDYLREMELEMSISAGQVVAVLATHDDGWWEGEFVDPTTGLSTRGIFPSNFTRKIE</sequence>